<dbReference type="OrthoDB" id="1919336at2759"/>
<evidence type="ECO:0000256" key="5">
    <source>
        <dbReference type="ARBA" id="ARBA00023242"/>
    </source>
</evidence>
<proteinExistence type="inferred from homology"/>
<feature type="DNA-binding region" description="HMG box" evidence="6">
    <location>
        <begin position="11"/>
        <end position="81"/>
    </location>
</feature>
<feature type="DNA-binding region" description="HMG box" evidence="6">
    <location>
        <begin position="99"/>
        <end position="158"/>
    </location>
</feature>
<feature type="region of interest" description="Disordered" evidence="7">
    <location>
        <begin position="73"/>
        <end position="99"/>
    </location>
</feature>
<dbReference type="Pfam" id="PF09011">
    <property type="entry name" value="HMG_box_2"/>
    <property type="match status" value="1"/>
</dbReference>
<protein>
    <submittedName>
        <fullName evidence="9">High mobility group-T protein</fullName>
    </submittedName>
</protein>
<evidence type="ECO:0000256" key="7">
    <source>
        <dbReference type="SAM" id="MobiDB-lite"/>
    </source>
</evidence>
<keyword evidence="5 6" id="KW-0539">Nucleus</keyword>
<dbReference type="GO" id="GO:0005634">
    <property type="term" value="C:nucleus"/>
    <property type="evidence" value="ECO:0007669"/>
    <property type="project" value="UniProtKB-SubCell"/>
</dbReference>
<dbReference type="PANTHER" id="PTHR48112:SF32">
    <property type="entry name" value="HIGH MOBILITY GROUP PROTEIN B3"/>
    <property type="match status" value="1"/>
</dbReference>
<dbReference type="InterPro" id="IPR036910">
    <property type="entry name" value="HMG_box_dom_sf"/>
</dbReference>
<gene>
    <name evidence="9" type="ORF">KP79_PYT12326</name>
</gene>
<evidence type="ECO:0000313" key="9">
    <source>
        <dbReference type="EMBL" id="OWF51163.1"/>
    </source>
</evidence>
<evidence type="ECO:0000313" key="10">
    <source>
        <dbReference type="Proteomes" id="UP000242188"/>
    </source>
</evidence>
<dbReference type="PANTHER" id="PTHR48112">
    <property type="entry name" value="HIGH MOBILITY GROUP PROTEIN DSP1"/>
    <property type="match status" value="1"/>
</dbReference>
<dbReference type="SUPFAM" id="SSF47095">
    <property type="entry name" value="HMG-box"/>
    <property type="match status" value="2"/>
</dbReference>
<evidence type="ECO:0000259" key="8">
    <source>
        <dbReference type="PROSITE" id="PS50118"/>
    </source>
</evidence>
<keyword evidence="4 6" id="KW-0238">DNA-binding</keyword>
<dbReference type="InterPro" id="IPR050342">
    <property type="entry name" value="HMGB"/>
</dbReference>
<dbReference type="InterPro" id="IPR009071">
    <property type="entry name" value="HMG_box_dom"/>
</dbReference>
<dbReference type="GO" id="GO:0003677">
    <property type="term" value="F:DNA binding"/>
    <property type="evidence" value="ECO:0007669"/>
    <property type="project" value="UniProtKB-UniRule"/>
</dbReference>
<dbReference type="Proteomes" id="UP000242188">
    <property type="component" value="Unassembled WGS sequence"/>
</dbReference>
<comment type="similarity">
    <text evidence="2">Belongs to the HMGB family.</text>
</comment>
<comment type="caution">
    <text evidence="9">The sequence shown here is derived from an EMBL/GenBank/DDBJ whole genome shotgun (WGS) entry which is preliminary data.</text>
</comment>
<evidence type="ECO:0000256" key="2">
    <source>
        <dbReference type="ARBA" id="ARBA00008774"/>
    </source>
</evidence>
<organism evidence="9 10">
    <name type="scientific">Mizuhopecten yessoensis</name>
    <name type="common">Japanese scallop</name>
    <name type="synonym">Patinopecten yessoensis</name>
    <dbReference type="NCBI Taxonomy" id="6573"/>
    <lineage>
        <taxon>Eukaryota</taxon>
        <taxon>Metazoa</taxon>
        <taxon>Spiralia</taxon>
        <taxon>Lophotrochozoa</taxon>
        <taxon>Mollusca</taxon>
        <taxon>Bivalvia</taxon>
        <taxon>Autobranchia</taxon>
        <taxon>Pteriomorphia</taxon>
        <taxon>Pectinida</taxon>
        <taxon>Pectinoidea</taxon>
        <taxon>Pectinidae</taxon>
        <taxon>Mizuhopecten</taxon>
    </lineage>
</organism>
<feature type="domain" description="HMG box" evidence="8">
    <location>
        <begin position="99"/>
        <end position="158"/>
    </location>
</feature>
<dbReference type="AlphaFoldDB" id="A0A210QR16"/>
<evidence type="ECO:0000256" key="1">
    <source>
        <dbReference type="ARBA" id="ARBA00004123"/>
    </source>
</evidence>
<comment type="subcellular location">
    <subcellularLocation>
        <location evidence="1">Nucleus</location>
    </subcellularLocation>
</comment>
<dbReference type="SMART" id="SM00398">
    <property type="entry name" value="HMG"/>
    <property type="match status" value="2"/>
</dbReference>
<evidence type="ECO:0000256" key="6">
    <source>
        <dbReference type="PROSITE-ProRule" id="PRU00267"/>
    </source>
</evidence>
<reference evidence="9 10" key="1">
    <citation type="journal article" date="2017" name="Nat. Ecol. Evol.">
        <title>Scallop genome provides insights into evolution of bilaterian karyotype and development.</title>
        <authorList>
            <person name="Wang S."/>
            <person name="Zhang J."/>
            <person name="Jiao W."/>
            <person name="Li J."/>
            <person name="Xun X."/>
            <person name="Sun Y."/>
            <person name="Guo X."/>
            <person name="Huan P."/>
            <person name="Dong B."/>
            <person name="Zhang L."/>
            <person name="Hu X."/>
            <person name="Sun X."/>
            <person name="Wang J."/>
            <person name="Zhao C."/>
            <person name="Wang Y."/>
            <person name="Wang D."/>
            <person name="Huang X."/>
            <person name="Wang R."/>
            <person name="Lv J."/>
            <person name="Li Y."/>
            <person name="Zhang Z."/>
            <person name="Liu B."/>
            <person name="Lu W."/>
            <person name="Hui Y."/>
            <person name="Liang J."/>
            <person name="Zhou Z."/>
            <person name="Hou R."/>
            <person name="Li X."/>
            <person name="Liu Y."/>
            <person name="Li H."/>
            <person name="Ning X."/>
            <person name="Lin Y."/>
            <person name="Zhao L."/>
            <person name="Xing Q."/>
            <person name="Dou J."/>
            <person name="Li Y."/>
            <person name="Mao J."/>
            <person name="Guo H."/>
            <person name="Dou H."/>
            <person name="Li T."/>
            <person name="Mu C."/>
            <person name="Jiang W."/>
            <person name="Fu Q."/>
            <person name="Fu X."/>
            <person name="Miao Y."/>
            <person name="Liu J."/>
            <person name="Yu Q."/>
            <person name="Li R."/>
            <person name="Liao H."/>
            <person name="Li X."/>
            <person name="Kong Y."/>
            <person name="Jiang Z."/>
            <person name="Chourrout D."/>
            <person name="Li R."/>
            <person name="Bao Z."/>
        </authorList>
    </citation>
    <scope>NUCLEOTIDE SEQUENCE [LARGE SCALE GENOMIC DNA]</scope>
    <source>
        <strain evidence="9 10">PY_sf001</strain>
    </source>
</reference>
<evidence type="ECO:0000256" key="4">
    <source>
        <dbReference type="ARBA" id="ARBA00023125"/>
    </source>
</evidence>
<dbReference type="Pfam" id="PF00505">
    <property type="entry name" value="HMG_box"/>
    <property type="match status" value="1"/>
</dbReference>
<dbReference type="FunFam" id="1.10.30.10:FF:000006">
    <property type="entry name" value="High mobility group protein B1"/>
    <property type="match status" value="1"/>
</dbReference>
<dbReference type="CDD" id="cd21978">
    <property type="entry name" value="HMG-box_HMGB_rpt1"/>
    <property type="match status" value="1"/>
</dbReference>
<accession>A0A210QR16</accession>
<dbReference type="Gene3D" id="1.10.30.10">
    <property type="entry name" value="High mobility group box domain"/>
    <property type="match status" value="2"/>
</dbReference>
<evidence type="ECO:0000256" key="3">
    <source>
        <dbReference type="ARBA" id="ARBA00022737"/>
    </source>
</evidence>
<keyword evidence="10" id="KW-1185">Reference proteome</keyword>
<name>A0A210QR16_MIZYE</name>
<sequence length="169" mass="19567">MVGRGGDPAKPKGRMSSYAFFVQTIREEHKKAHPGEKVVFAEFTKKCAEKWKTMSAQEKMRFEDMAQKDKVRYDGQMRSYVPPKGEKKSRKRTKDPNAPKRSLSAFFFFCADERGNVKAKNPNWTVADVAKDLGKQWEKCPNKPCYEQKAIADKKRYEIVRFISNFQVG</sequence>
<dbReference type="PRINTS" id="PR00886">
    <property type="entry name" value="HIGHMOBLTY12"/>
</dbReference>
<feature type="domain" description="HMG box" evidence="8">
    <location>
        <begin position="11"/>
        <end position="81"/>
    </location>
</feature>
<dbReference type="EMBL" id="NEDP02002316">
    <property type="protein sequence ID" value="OWF51163.1"/>
    <property type="molecule type" value="Genomic_DNA"/>
</dbReference>
<keyword evidence="3" id="KW-0677">Repeat</keyword>
<dbReference type="PROSITE" id="PS50118">
    <property type="entry name" value="HMG_BOX_2"/>
    <property type="match status" value="2"/>
</dbReference>
<dbReference type="STRING" id="6573.A0A210QR16"/>